<name>A0ABR7GFP7_9FIRM</name>
<organism evidence="2 3">
    <name type="scientific">Roseburia lenta</name>
    <dbReference type="NCBI Taxonomy" id="2763061"/>
    <lineage>
        <taxon>Bacteria</taxon>
        <taxon>Bacillati</taxon>
        <taxon>Bacillota</taxon>
        <taxon>Clostridia</taxon>
        <taxon>Lachnospirales</taxon>
        <taxon>Lachnospiraceae</taxon>
        <taxon>Roseburia</taxon>
    </lineage>
</organism>
<feature type="transmembrane region" description="Helical" evidence="1">
    <location>
        <begin position="201"/>
        <end position="220"/>
    </location>
</feature>
<feature type="transmembrane region" description="Helical" evidence="1">
    <location>
        <begin position="278"/>
        <end position="298"/>
    </location>
</feature>
<evidence type="ECO:0000313" key="2">
    <source>
        <dbReference type="EMBL" id="MBC5686263.1"/>
    </source>
</evidence>
<evidence type="ECO:0008006" key="4">
    <source>
        <dbReference type="Google" id="ProtNLM"/>
    </source>
</evidence>
<feature type="transmembrane region" description="Helical" evidence="1">
    <location>
        <begin position="334"/>
        <end position="353"/>
    </location>
</feature>
<dbReference type="Proteomes" id="UP000643810">
    <property type="component" value="Unassembled WGS sequence"/>
</dbReference>
<feature type="transmembrane region" description="Helical" evidence="1">
    <location>
        <begin position="50"/>
        <end position="69"/>
    </location>
</feature>
<keyword evidence="1" id="KW-0472">Membrane</keyword>
<sequence>MTEQFDKVEKKRYRQFIGAMLAFAVFYYLRYFKHTMTEYNTTLFAMSYKYGFISRGMLGTIWAGLDKILPLDLMTYEAVYWFNWGITWLFSLLVIVFLGKCIRKVKAEHRHNMYYMAIACAIYFFPMFWSEEMFGRLDVYLYILTFICLFALLDEKAEWIIIPIGILCMCIHQGFVFTNANLILVPLFYKIMTEEGKRRKKYILLFAGFFLTISALFLYFEFFSHGNGASIYKEVVAAAKALSENGKGYNKSVIQHEILGKDVYDSEARYHALNRTEFPAFLVLYAPYLPIVIHFFKGLFGRSKDARSKWAHAAFLLGACTILPQYLLKVDFGRYAFTTFTYYIVMAMILMVMQDKAVADQLETTKEKIKATIPVPWIVLLYPMFLMPFYDVIISGATSKLRTLVMEVLGMQLPG</sequence>
<feature type="transmembrane region" description="Helical" evidence="1">
    <location>
        <begin position="310"/>
        <end position="328"/>
    </location>
</feature>
<reference evidence="2 3" key="1">
    <citation type="submission" date="2020-08" db="EMBL/GenBank/DDBJ databases">
        <title>Genome public.</title>
        <authorList>
            <person name="Liu C."/>
            <person name="Sun Q."/>
        </authorList>
    </citation>
    <scope>NUCLEOTIDE SEQUENCE [LARGE SCALE GENOMIC DNA]</scope>
    <source>
        <strain evidence="2 3">NSJ-9</strain>
    </source>
</reference>
<comment type="caution">
    <text evidence="2">The sequence shown here is derived from an EMBL/GenBank/DDBJ whole genome shotgun (WGS) entry which is preliminary data.</text>
</comment>
<feature type="transmembrane region" description="Helical" evidence="1">
    <location>
        <begin position="159"/>
        <end position="189"/>
    </location>
</feature>
<feature type="transmembrane region" description="Helical" evidence="1">
    <location>
        <begin position="112"/>
        <end position="130"/>
    </location>
</feature>
<evidence type="ECO:0000313" key="3">
    <source>
        <dbReference type="Proteomes" id="UP000643810"/>
    </source>
</evidence>
<keyword evidence="1" id="KW-1133">Transmembrane helix</keyword>
<proteinExistence type="predicted"/>
<accession>A0ABR7GFP7</accession>
<keyword evidence="3" id="KW-1185">Reference proteome</keyword>
<feature type="transmembrane region" description="Helical" evidence="1">
    <location>
        <begin position="137"/>
        <end position="153"/>
    </location>
</feature>
<dbReference type="RefSeq" id="WP_186854196.1">
    <property type="nucleotide sequence ID" value="NZ_JACOPG010000002.1"/>
</dbReference>
<gene>
    <name evidence="2" type="ORF">H8R94_06530</name>
</gene>
<protein>
    <recommendedName>
        <fullName evidence="4">DUF2029 domain-containing protein</fullName>
    </recommendedName>
</protein>
<feature type="transmembrane region" description="Helical" evidence="1">
    <location>
        <begin position="81"/>
        <end position="100"/>
    </location>
</feature>
<keyword evidence="1" id="KW-0812">Transmembrane</keyword>
<evidence type="ECO:0000256" key="1">
    <source>
        <dbReference type="SAM" id="Phobius"/>
    </source>
</evidence>
<dbReference type="EMBL" id="JACOPG010000002">
    <property type="protein sequence ID" value="MBC5686263.1"/>
    <property type="molecule type" value="Genomic_DNA"/>
</dbReference>
<feature type="transmembrane region" description="Helical" evidence="1">
    <location>
        <begin position="374"/>
        <end position="397"/>
    </location>
</feature>
<feature type="transmembrane region" description="Helical" evidence="1">
    <location>
        <begin position="12"/>
        <end position="30"/>
    </location>
</feature>